<dbReference type="GO" id="GO:0043139">
    <property type="term" value="F:5'-3' DNA helicase activity"/>
    <property type="evidence" value="ECO:0007669"/>
    <property type="project" value="UniProtKB-EC"/>
</dbReference>
<dbReference type="Pfam" id="PF03796">
    <property type="entry name" value="DnaB_C"/>
    <property type="match status" value="1"/>
</dbReference>
<dbReference type="SMART" id="SM00382">
    <property type="entry name" value="AAA"/>
    <property type="match status" value="1"/>
</dbReference>
<dbReference type="GO" id="GO:0005829">
    <property type="term" value="C:cytosol"/>
    <property type="evidence" value="ECO:0007669"/>
    <property type="project" value="TreeGrafter"/>
</dbReference>
<keyword evidence="4 12" id="KW-0547">Nucleotide-binding</keyword>
<sequence>MQDNTYSYDIEISILASVFYNNDTLSDLADILRPEDFYFRQNGDIFWAMLALFNKQNPIDEIFLASELKEKFNKEALDAVLASSGMIDAQKYALMLKELSNKRALLAIASSVPQTINELAIKDAIDKISADIFNLTNEKQAGLKDAKEATSQALETIKRLKEEGRGLIGISSGFTELDDKIQGLKNGDFIIIAARPGMGKTTFALNIVERVLKSKQGVIFFSLEMPAVQLMFRLFSSYTSINLGDIMKANLNDDNLETLSQTADEIANSDLYIYDSGNLTVHMVRAQLRRLLQKNANIKLCVIDYIGLMTNSSSFGERHLQIADISRQLKLLARELQIPIIALSQLNRSLESRANKRPMLSDLRESGAIEQDADIIIFVYRKDFYKEQEAKEQIAKAKLEGKSINSEDIFKAEEVEDAEIIIGKNRNGPTGVLDFTFDKTKSRFLAKIPEIKAVQTQSLADED</sequence>
<keyword evidence="3 12" id="KW-0235">DNA replication</keyword>
<keyword evidence="8 12" id="KW-0238">DNA-binding</keyword>
<dbReference type="EMBL" id="CP049075">
    <property type="protein sequence ID" value="QLI05315.1"/>
    <property type="molecule type" value="Genomic_DNA"/>
</dbReference>
<dbReference type="GO" id="GO:0003677">
    <property type="term" value="F:DNA binding"/>
    <property type="evidence" value="ECO:0007669"/>
    <property type="project" value="UniProtKB-UniRule"/>
</dbReference>
<dbReference type="InterPro" id="IPR007694">
    <property type="entry name" value="DNA_helicase_DnaB-like_C"/>
</dbReference>
<dbReference type="PROSITE" id="PS51199">
    <property type="entry name" value="SF4_HELICASE"/>
    <property type="match status" value="1"/>
</dbReference>
<dbReference type="SUPFAM" id="SSF48024">
    <property type="entry name" value="N-terminal domain of DnaB helicase"/>
    <property type="match status" value="1"/>
</dbReference>
<comment type="function">
    <text evidence="12">The main replicative DNA helicase, it participates in initiation and elongation during chromosome replication. Travels ahead of the DNA replisome, separating dsDNA into templates for DNA synthesis. A processive ATP-dependent 5'-3' DNA helicase it has DNA-dependent ATPase activity.</text>
</comment>
<evidence type="ECO:0000256" key="6">
    <source>
        <dbReference type="ARBA" id="ARBA00022806"/>
    </source>
</evidence>
<keyword evidence="2 12" id="KW-0639">Primosome</keyword>
<dbReference type="PANTHER" id="PTHR30153:SF2">
    <property type="entry name" value="REPLICATIVE DNA HELICASE"/>
    <property type="match status" value="1"/>
</dbReference>
<dbReference type="InterPro" id="IPR027417">
    <property type="entry name" value="P-loop_NTPase"/>
</dbReference>
<dbReference type="Proteomes" id="UP000509414">
    <property type="component" value="Chromosome"/>
</dbReference>
<dbReference type="SUPFAM" id="SSF52540">
    <property type="entry name" value="P-loop containing nucleoside triphosphate hydrolases"/>
    <property type="match status" value="1"/>
</dbReference>
<evidence type="ECO:0000256" key="5">
    <source>
        <dbReference type="ARBA" id="ARBA00022801"/>
    </source>
</evidence>
<proteinExistence type="inferred from homology"/>
<dbReference type="NCBIfam" id="TIGR00665">
    <property type="entry name" value="DnaB"/>
    <property type="match status" value="1"/>
</dbReference>
<accession>A0A7H9CJ37</accession>
<dbReference type="InterPro" id="IPR036185">
    <property type="entry name" value="DNA_heli_DnaB-like_N_sf"/>
</dbReference>
<keyword evidence="7 12" id="KW-0067">ATP-binding</keyword>
<dbReference type="InterPro" id="IPR016136">
    <property type="entry name" value="DNA_helicase_N/primase_C"/>
</dbReference>
<dbReference type="GO" id="GO:0005524">
    <property type="term" value="F:ATP binding"/>
    <property type="evidence" value="ECO:0007669"/>
    <property type="project" value="UniProtKB-UniRule"/>
</dbReference>
<protein>
    <recommendedName>
        <fullName evidence="11 12">Replicative DNA helicase</fullName>
        <ecNumber evidence="11 12">5.6.2.3</ecNumber>
    </recommendedName>
</protein>
<evidence type="ECO:0000256" key="8">
    <source>
        <dbReference type="ARBA" id="ARBA00023125"/>
    </source>
</evidence>
<dbReference type="Gene3D" id="1.10.860.10">
    <property type="entry name" value="DNAb Helicase, Chain A"/>
    <property type="match status" value="1"/>
</dbReference>
<dbReference type="PANTHER" id="PTHR30153">
    <property type="entry name" value="REPLICATIVE DNA HELICASE DNAB"/>
    <property type="match status" value="1"/>
</dbReference>
<dbReference type="KEGG" id="cinf:CINF_0800"/>
<dbReference type="EC" id="5.6.2.3" evidence="11 12"/>
<reference evidence="14 15" key="1">
    <citation type="submission" date="2020-02" db="EMBL/GenBank/DDBJ databases">
        <title>Complete genome sequence of the novel Campylobacter species Candidatus Campylobacter infans.</title>
        <authorList>
            <person name="Duim B."/>
            <person name="Zomer A."/>
            <person name="van der Graaf L."/>
            <person name="Wagenaar J."/>
        </authorList>
    </citation>
    <scope>NUCLEOTIDE SEQUENCE [LARGE SCALE GENOMIC DNA]</scope>
    <source>
        <strain evidence="14 15">19S00001</strain>
    </source>
</reference>
<keyword evidence="6 12" id="KW-0347">Helicase</keyword>
<dbReference type="GO" id="GO:0006269">
    <property type="term" value="P:DNA replication, synthesis of primer"/>
    <property type="evidence" value="ECO:0007669"/>
    <property type="project" value="UniProtKB-UniRule"/>
</dbReference>
<dbReference type="GO" id="GO:1990077">
    <property type="term" value="C:primosome complex"/>
    <property type="evidence" value="ECO:0007669"/>
    <property type="project" value="UniProtKB-UniRule"/>
</dbReference>
<evidence type="ECO:0000313" key="14">
    <source>
        <dbReference type="EMBL" id="QLI05315.1"/>
    </source>
</evidence>
<evidence type="ECO:0000256" key="9">
    <source>
        <dbReference type="ARBA" id="ARBA00023235"/>
    </source>
</evidence>
<evidence type="ECO:0000256" key="2">
    <source>
        <dbReference type="ARBA" id="ARBA00022515"/>
    </source>
</evidence>
<evidence type="ECO:0000256" key="11">
    <source>
        <dbReference type="NCBIfam" id="TIGR00665"/>
    </source>
</evidence>
<evidence type="ECO:0000256" key="10">
    <source>
        <dbReference type="ARBA" id="ARBA00048954"/>
    </source>
</evidence>
<name>A0A7H9CJ37_9BACT</name>
<dbReference type="RefSeq" id="WP_178696454.1">
    <property type="nucleotide sequence ID" value="NZ_CP049075.1"/>
</dbReference>
<dbReference type="Gene3D" id="3.40.50.300">
    <property type="entry name" value="P-loop containing nucleotide triphosphate hydrolases"/>
    <property type="match status" value="1"/>
</dbReference>
<dbReference type="GO" id="GO:0016787">
    <property type="term" value="F:hydrolase activity"/>
    <property type="evidence" value="ECO:0007669"/>
    <property type="project" value="UniProtKB-KW"/>
</dbReference>
<evidence type="ECO:0000256" key="12">
    <source>
        <dbReference type="RuleBase" id="RU362085"/>
    </source>
</evidence>
<dbReference type="CDD" id="cd00984">
    <property type="entry name" value="DnaB_C"/>
    <property type="match status" value="1"/>
</dbReference>
<dbReference type="Pfam" id="PF00772">
    <property type="entry name" value="DnaB"/>
    <property type="match status" value="1"/>
</dbReference>
<organism evidence="14 15">
    <name type="scientific">Candidatus Campylobacter infans</name>
    <dbReference type="NCBI Taxonomy" id="2561898"/>
    <lineage>
        <taxon>Bacteria</taxon>
        <taxon>Pseudomonadati</taxon>
        <taxon>Campylobacterota</taxon>
        <taxon>Epsilonproteobacteria</taxon>
        <taxon>Campylobacterales</taxon>
        <taxon>Campylobacteraceae</taxon>
        <taxon>Campylobacter</taxon>
    </lineage>
</organism>
<comment type="similarity">
    <text evidence="1 12">Belongs to the helicase family. DnaB subfamily.</text>
</comment>
<gene>
    <name evidence="14" type="primary">dnaB</name>
    <name evidence="14" type="ORF">CINF_0800</name>
</gene>
<comment type="catalytic activity">
    <reaction evidence="10 12">
        <text>ATP + H2O = ADP + phosphate + H(+)</text>
        <dbReference type="Rhea" id="RHEA:13065"/>
        <dbReference type="ChEBI" id="CHEBI:15377"/>
        <dbReference type="ChEBI" id="CHEBI:15378"/>
        <dbReference type="ChEBI" id="CHEBI:30616"/>
        <dbReference type="ChEBI" id="CHEBI:43474"/>
        <dbReference type="ChEBI" id="CHEBI:456216"/>
        <dbReference type="EC" id="5.6.2.3"/>
    </reaction>
</comment>
<evidence type="ECO:0000256" key="7">
    <source>
        <dbReference type="ARBA" id="ARBA00022840"/>
    </source>
</evidence>
<feature type="domain" description="SF4 helicase" evidence="13">
    <location>
        <begin position="163"/>
        <end position="451"/>
    </location>
</feature>
<dbReference type="AlphaFoldDB" id="A0A7H9CJ37"/>
<dbReference type="InterPro" id="IPR007693">
    <property type="entry name" value="DNA_helicase_DnaB-like_N"/>
</dbReference>
<keyword evidence="5 12" id="KW-0378">Hydrolase</keyword>
<dbReference type="InterPro" id="IPR003593">
    <property type="entry name" value="AAA+_ATPase"/>
</dbReference>
<evidence type="ECO:0000259" key="13">
    <source>
        <dbReference type="PROSITE" id="PS51199"/>
    </source>
</evidence>
<keyword evidence="9" id="KW-0413">Isomerase</keyword>
<evidence type="ECO:0000313" key="15">
    <source>
        <dbReference type="Proteomes" id="UP000509414"/>
    </source>
</evidence>
<evidence type="ECO:0000256" key="3">
    <source>
        <dbReference type="ARBA" id="ARBA00022705"/>
    </source>
</evidence>
<dbReference type="InterPro" id="IPR007692">
    <property type="entry name" value="DNA_helicase_DnaB"/>
</dbReference>
<evidence type="ECO:0000256" key="1">
    <source>
        <dbReference type="ARBA" id="ARBA00008428"/>
    </source>
</evidence>
<keyword evidence="15" id="KW-1185">Reference proteome</keyword>
<evidence type="ECO:0000256" key="4">
    <source>
        <dbReference type="ARBA" id="ARBA00022741"/>
    </source>
</evidence>